<dbReference type="InterPro" id="IPR003333">
    <property type="entry name" value="CMAS"/>
</dbReference>
<evidence type="ECO:0000313" key="8">
    <source>
        <dbReference type="EMBL" id="AXL20706.1"/>
    </source>
</evidence>
<evidence type="ECO:0000256" key="5">
    <source>
        <dbReference type="ARBA" id="ARBA00023098"/>
    </source>
</evidence>
<dbReference type="CDD" id="cd02440">
    <property type="entry name" value="AdoMet_MTases"/>
    <property type="match status" value="1"/>
</dbReference>
<proteinExistence type="inferred from homology"/>
<keyword evidence="2 8" id="KW-0489">Methyltransferase</keyword>
<evidence type="ECO:0000256" key="6">
    <source>
        <dbReference type="PIRSR" id="PIRSR003085-1"/>
    </source>
</evidence>
<dbReference type="GO" id="GO:0008168">
    <property type="term" value="F:methyltransferase activity"/>
    <property type="evidence" value="ECO:0007669"/>
    <property type="project" value="UniProtKB-KW"/>
</dbReference>
<keyword evidence="3 8" id="KW-0808">Transferase</keyword>
<dbReference type="Pfam" id="PF02353">
    <property type="entry name" value="CMAS"/>
    <property type="match status" value="1"/>
</dbReference>
<dbReference type="GO" id="GO:0032259">
    <property type="term" value="P:methylation"/>
    <property type="evidence" value="ECO:0007669"/>
    <property type="project" value="UniProtKB-KW"/>
</dbReference>
<dbReference type="InterPro" id="IPR057206">
    <property type="entry name" value="DUF7884"/>
</dbReference>
<evidence type="ECO:0000256" key="4">
    <source>
        <dbReference type="ARBA" id="ARBA00022691"/>
    </source>
</evidence>
<organism evidence="8 9">
    <name type="scientific">Megasphaera stantonii</name>
    <dbReference type="NCBI Taxonomy" id="2144175"/>
    <lineage>
        <taxon>Bacteria</taxon>
        <taxon>Bacillati</taxon>
        <taxon>Bacillota</taxon>
        <taxon>Negativicutes</taxon>
        <taxon>Veillonellales</taxon>
        <taxon>Veillonellaceae</taxon>
        <taxon>Megasphaera</taxon>
    </lineage>
</organism>
<dbReference type="Gene3D" id="3.40.50.150">
    <property type="entry name" value="Vaccinia Virus protein VP39"/>
    <property type="match status" value="1"/>
</dbReference>
<accession>A0A346AXW3</accession>
<dbReference type="KEGG" id="meg:DKB62_03510"/>
<dbReference type="Pfam" id="PF25371">
    <property type="entry name" value="DUF7884"/>
    <property type="match status" value="1"/>
</dbReference>
<sequence length="388" mass="45110">MHILDTFLIHYLHRFDKYCFTVELHDKKYTIGSGQPLFNVVIHKDIPKRELLSSTSLALGEAYMRKDLEIEGDLFTALQCILSQTSQFSLDKSALKRILYTPESKSYQKQQVSSHYDLGNDFYQLWLDPSMSYSCAYFKQKDDTLEQAQHNKVHYILEKLHLQPGMSLLDIGCGWGYLLIEAAQKYGVKGYGCTLSHEQWKKGQERIEALGLQGQVQIDLIDYRDLIKEGRTYDRIVSVGMLEHVGRSNYSVYMETADHLLKDGGLFLLHYISGLDESVGNPWMRKYIFPGGTLPSLREIINVAYNCDFRVIDVESLRRHYYKTLMCWYDNFQKVHDQIAAERGEEFVRMWDLYLCGCAAAFYIGNIDLHQVLMTKGVNNELPMTRWY</sequence>
<name>A0A346AXW3_9FIRM</name>
<evidence type="ECO:0000256" key="3">
    <source>
        <dbReference type="ARBA" id="ARBA00022679"/>
    </source>
</evidence>
<dbReference type="PANTHER" id="PTHR43667">
    <property type="entry name" value="CYCLOPROPANE-FATTY-ACYL-PHOSPHOLIPID SYNTHASE"/>
    <property type="match status" value="1"/>
</dbReference>
<dbReference type="Proteomes" id="UP000254337">
    <property type="component" value="Chromosome"/>
</dbReference>
<feature type="domain" description="DUF7884" evidence="7">
    <location>
        <begin position="12"/>
        <end position="89"/>
    </location>
</feature>
<evidence type="ECO:0000313" key="9">
    <source>
        <dbReference type="Proteomes" id="UP000254337"/>
    </source>
</evidence>
<dbReference type="RefSeq" id="WP_107196704.1">
    <property type="nucleotide sequence ID" value="NZ_CP029462.1"/>
</dbReference>
<dbReference type="GO" id="GO:0008610">
    <property type="term" value="P:lipid biosynthetic process"/>
    <property type="evidence" value="ECO:0007669"/>
    <property type="project" value="InterPro"/>
</dbReference>
<feature type="active site" evidence="6">
    <location>
        <position position="358"/>
    </location>
</feature>
<dbReference type="PIRSF" id="PIRSF003085">
    <property type="entry name" value="CMAS"/>
    <property type="match status" value="1"/>
</dbReference>
<gene>
    <name evidence="8" type="ORF">DKB62_03510</name>
</gene>
<keyword evidence="5" id="KW-0443">Lipid metabolism</keyword>
<reference evidence="8 9" key="1">
    <citation type="submission" date="2018-05" db="EMBL/GenBank/DDBJ databases">
        <title>Complete genome sequence of Megasphaera sp. AJH120T, isolated from the ceca of a chicken.</title>
        <authorList>
            <person name="Maki J."/>
            <person name="Looft T."/>
        </authorList>
    </citation>
    <scope>NUCLEOTIDE SEQUENCE [LARGE SCALE GENOMIC DNA]</scope>
    <source>
        <strain evidence="8 9">AJH120</strain>
    </source>
</reference>
<evidence type="ECO:0000259" key="7">
    <source>
        <dbReference type="Pfam" id="PF25371"/>
    </source>
</evidence>
<dbReference type="PANTHER" id="PTHR43667:SF1">
    <property type="entry name" value="CYCLOPROPANE-FATTY-ACYL-PHOSPHOLIPID SYNTHASE"/>
    <property type="match status" value="1"/>
</dbReference>
<evidence type="ECO:0000256" key="1">
    <source>
        <dbReference type="ARBA" id="ARBA00010815"/>
    </source>
</evidence>
<protein>
    <submittedName>
        <fullName evidence="8">Methyltransferase domain-containing protein</fullName>
    </submittedName>
</protein>
<dbReference type="OrthoDB" id="9782855at2"/>
<dbReference type="AlphaFoldDB" id="A0A346AXW3"/>
<dbReference type="EMBL" id="CP029462">
    <property type="protein sequence ID" value="AXL20706.1"/>
    <property type="molecule type" value="Genomic_DNA"/>
</dbReference>
<dbReference type="InterPro" id="IPR029063">
    <property type="entry name" value="SAM-dependent_MTases_sf"/>
</dbReference>
<dbReference type="SUPFAM" id="SSF53335">
    <property type="entry name" value="S-adenosyl-L-methionine-dependent methyltransferases"/>
    <property type="match status" value="1"/>
</dbReference>
<evidence type="ECO:0000256" key="2">
    <source>
        <dbReference type="ARBA" id="ARBA00022603"/>
    </source>
</evidence>
<keyword evidence="4" id="KW-0949">S-adenosyl-L-methionine</keyword>
<comment type="similarity">
    <text evidence="1">Belongs to the CFA/CMAS family.</text>
</comment>
<keyword evidence="9" id="KW-1185">Reference proteome</keyword>
<dbReference type="InterPro" id="IPR050723">
    <property type="entry name" value="CFA/CMAS"/>
</dbReference>